<dbReference type="Proteomes" id="UP001601197">
    <property type="component" value="Unassembled WGS sequence"/>
</dbReference>
<evidence type="ECO:0000313" key="2">
    <source>
        <dbReference type="EMBL" id="MFE9171869.1"/>
    </source>
</evidence>
<feature type="transmembrane region" description="Helical" evidence="1">
    <location>
        <begin position="109"/>
        <end position="128"/>
    </location>
</feature>
<feature type="transmembrane region" description="Helical" evidence="1">
    <location>
        <begin position="81"/>
        <end position="103"/>
    </location>
</feature>
<accession>A0ABW6KVF1</accession>
<name>A0ABW6KVF1_9ACTN</name>
<dbReference type="EMBL" id="JBIAFJ010000018">
    <property type="protein sequence ID" value="MFE9171869.1"/>
    <property type="molecule type" value="Genomic_DNA"/>
</dbReference>
<reference evidence="2 3" key="1">
    <citation type="submission" date="2024-10" db="EMBL/GenBank/DDBJ databases">
        <title>The Natural Products Discovery Center: Release of the First 8490 Sequenced Strains for Exploring Actinobacteria Biosynthetic Diversity.</title>
        <authorList>
            <person name="Kalkreuter E."/>
            <person name="Kautsar S.A."/>
            <person name="Yang D."/>
            <person name="Bader C.D."/>
            <person name="Teijaro C.N."/>
            <person name="Fluegel L."/>
            <person name="Davis C.M."/>
            <person name="Simpson J.R."/>
            <person name="Lauterbach L."/>
            <person name="Steele A.D."/>
            <person name="Gui C."/>
            <person name="Meng S."/>
            <person name="Li G."/>
            <person name="Viehrig K."/>
            <person name="Ye F."/>
            <person name="Su P."/>
            <person name="Kiefer A.F."/>
            <person name="Nichols A."/>
            <person name="Cepeda A.J."/>
            <person name="Yan W."/>
            <person name="Fan B."/>
            <person name="Jiang Y."/>
            <person name="Adhikari A."/>
            <person name="Zheng C.-J."/>
            <person name="Schuster L."/>
            <person name="Cowan T.M."/>
            <person name="Smanski M.J."/>
            <person name="Chevrette M.G."/>
            <person name="De Carvalho L.P.S."/>
            <person name="Shen B."/>
        </authorList>
    </citation>
    <scope>NUCLEOTIDE SEQUENCE [LARGE SCALE GENOMIC DNA]</scope>
    <source>
        <strain evidence="2 3">NPDC007147</strain>
    </source>
</reference>
<protein>
    <recommendedName>
        <fullName evidence="4">ABC transporter permease</fullName>
    </recommendedName>
</protein>
<sequence length="307" mass="32279">MTSGRGALTALHLFLVWATMAAAVPTLGFVLLVTVWGGGAGAAAPVFVLGVPLTVGLLAAAGVPARTVVPLCGSVPQRLGWAVLVFVLGTLGVLAGLAAYGGGVDLGGAGTRIALTGVPYAVAAALFVPSRWVRLGAVAALAAGVAYGGFVGPAQSQQRRHEAEVSRYREHPELLYLGTAPPGMQVSRAEVGPAYFSVEYRPVRQDEFAYVGLTVRSPLTPAPRCPELVEKGVTCTVDTHGEMRTVRDFPGGGRAVTLARRHRNAEAEVTSQTLDEPGLRHLLNTLHPLSDTELEKLMREKKIDHRL</sequence>
<evidence type="ECO:0008006" key="4">
    <source>
        <dbReference type="Google" id="ProtNLM"/>
    </source>
</evidence>
<feature type="transmembrane region" description="Helical" evidence="1">
    <location>
        <begin position="135"/>
        <end position="154"/>
    </location>
</feature>
<proteinExistence type="predicted"/>
<keyword evidence="1" id="KW-0812">Transmembrane</keyword>
<feature type="transmembrane region" description="Helical" evidence="1">
    <location>
        <begin position="47"/>
        <end position="69"/>
    </location>
</feature>
<gene>
    <name evidence="2" type="ORF">ACFYNZ_20620</name>
</gene>
<dbReference type="RefSeq" id="WP_388349052.1">
    <property type="nucleotide sequence ID" value="NZ_JBIAFJ010000018.1"/>
</dbReference>
<evidence type="ECO:0000256" key="1">
    <source>
        <dbReference type="SAM" id="Phobius"/>
    </source>
</evidence>
<keyword evidence="1" id="KW-0472">Membrane</keyword>
<organism evidence="2 3">
    <name type="scientific">Streptomyces kebangsaanensis</name>
    <dbReference type="NCBI Taxonomy" id="864058"/>
    <lineage>
        <taxon>Bacteria</taxon>
        <taxon>Bacillati</taxon>
        <taxon>Actinomycetota</taxon>
        <taxon>Actinomycetes</taxon>
        <taxon>Kitasatosporales</taxon>
        <taxon>Streptomycetaceae</taxon>
        <taxon>Streptomyces</taxon>
    </lineage>
</organism>
<keyword evidence="3" id="KW-1185">Reference proteome</keyword>
<comment type="caution">
    <text evidence="2">The sequence shown here is derived from an EMBL/GenBank/DDBJ whole genome shotgun (WGS) entry which is preliminary data.</text>
</comment>
<keyword evidence="1" id="KW-1133">Transmembrane helix</keyword>
<evidence type="ECO:0000313" key="3">
    <source>
        <dbReference type="Proteomes" id="UP001601197"/>
    </source>
</evidence>